<accession>A0A1L8CHU9</accession>
<dbReference type="Proteomes" id="UP000186588">
    <property type="component" value="Unassembled WGS sequence"/>
</dbReference>
<name>A0A1L8CHU9_9LACO</name>
<dbReference type="EMBL" id="BDDX01000009">
    <property type="protein sequence ID" value="GAT90783.1"/>
    <property type="molecule type" value="Genomic_DNA"/>
</dbReference>
<gene>
    <name evidence="1" type="ORF">FF306_00893</name>
</gene>
<evidence type="ECO:0000313" key="2">
    <source>
        <dbReference type="Proteomes" id="UP000186588"/>
    </source>
</evidence>
<proteinExistence type="predicted"/>
<comment type="caution">
    <text evidence="1">The sequence shown here is derived from an EMBL/GenBank/DDBJ whole genome shotgun (WGS) entry which is preliminary data.</text>
</comment>
<sequence length="30" mass="3277">MTELTFDPGASKDHSIKGKLMSEVVSILNK</sequence>
<dbReference type="AlphaFoldDB" id="A0A1L8CHU9"/>
<evidence type="ECO:0000313" key="1">
    <source>
        <dbReference type="EMBL" id="GAT90783.1"/>
    </source>
</evidence>
<protein>
    <submittedName>
        <fullName evidence="1">Uncharacterized protein</fullName>
    </submittedName>
</protein>
<reference evidence="1 2" key="1">
    <citation type="journal article" date="2016" name="Syst. Appl. Microbiol.">
        <title>Genomic characterization of a fructophilic bee symbiont Lactobacillus kunkeei reveals its niche-specific adaptation.</title>
        <authorList>
            <person name="Maeno S."/>
            <person name="Tanizawa Y."/>
            <person name="Kanesaki Y."/>
            <person name="Kubota E."/>
            <person name="Kumar H."/>
            <person name="Dicks L."/>
            <person name="Salminen S."/>
            <person name="Nakagawa J."/>
            <person name="Arita M."/>
            <person name="Endo A."/>
        </authorList>
    </citation>
    <scope>NUCLEOTIDE SEQUENCE [LARGE SCALE GENOMIC DNA]</scope>
    <source>
        <strain evidence="1 2">FF30-6</strain>
    </source>
</reference>
<organism evidence="1 2">
    <name type="scientific">Apilactobacillus kunkeei</name>
    <dbReference type="NCBI Taxonomy" id="148814"/>
    <lineage>
        <taxon>Bacteria</taxon>
        <taxon>Bacillati</taxon>
        <taxon>Bacillota</taxon>
        <taxon>Bacilli</taxon>
        <taxon>Lactobacillales</taxon>
        <taxon>Lactobacillaceae</taxon>
        <taxon>Apilactobacillus</taxon>
    </lineage>
</organism>